<dbReference type="Proteomes" id="UP000230093">
    <property type="component" value="Unassembled WGS sequence"/>
</dbReference>
<evidence type="ECO:0000256" key="4">
    <source>
        <dbReference type="ARBA" id="ARBA00022741"/>
    </source>
</evidence>
<evidence type="ECO:0000256" key="9">
    <source>
        <dbReference type="NCBIfam" id="TIGR00362"/>
    </source>
</evidence>
<sequence>MNKKELWQAVLAELQLSLSKANFSAWFSNTRVLSLKKLDQKRQLVEIGVSNPYVKNTIELRYQGQIKEILDRLTKLENELGLTIKAEKQKISDSGPLFKIDFAKEEKRALQKAIESSRLRPDFTFDTFAVSSSNDMAHAAACAVANDPGKKYHLLFLYGGVGVGKTHLTHAVGHQILAKNPHARVVYCTSEEFTNEIVEAIQRRSTSKFRQKYRSAKALLIDDIQFIGGKETIQEEFFHTFNAIHAEGGQIVLTSDHLPHEIKGLEGRLRSRFEGGLTIDVQEPNFELRTAILLIKANQRGIKLPIDVAKMVASNIKSTRRLEGFLTRLVSEGETRKKSISLELCQTILERTSPLPVVSKRLLKPNEILDLVARYFELKISELKGPKRSKPIVVPRQIAMYLIRTELEDYPLMEIGRLFGGRDHTTVMHSVDKIKNLLPGSEELRSKVDNLKKRLYG</sequence>
<comment type="subcellular location">
    <subcellularLocation>
        <location evidence="8">Cytoplasm</location>
    </subcellularLocation>
</comment>
<comment type="caution">
    <text evidence="8">Lacks conserved residue(s) required for the propagation of feature annotation.</text>
</comment>
<reference evidence="16" key="1">
    <citation type="submission" date="2017-09" db="EMBL/GenBank/DDBJ databases">
        <title>Depth-based differentiation of microbial function through sediment-hosted aquifers and enrichment of novel symbionts in the deep terrestrial subsurface.</title>
        <authorList>
            <person name="Probst A.J."/>
            <person name="Ladd B."/>
            <person name="Jarett J.K."/>
            <person name="Geller-Mcgrath D.E."/>
            <person name="Sieber C.M.K."/>
            <person name="Emerson J.B."/>
            <person name="Anantharaman K."/>
            <person name="Thomas B.C."/>
            <person name="Malmstrom R."/>
            <person name="Stieglmeier M."/>
            <person name="Klingl A."/>
            <person name="Woyke T."/>
            <person name="Ryan C.M."/>
            <person name="Banfield J.F."/>
        </authorList>
    </citation>
    <scope>NUCLEOTIDE SEQUENCE [LARGE SCALE GENOMIC DNA]</scope>
</reference>
<keyword evidence="4 8" id="KW-0547">Nucleotide-binding</keyword>
<dbReference type="Gene3D" id="1.10.8.60">
    <property type="match status" value="1"/>
</dbReference>
<dbReference type="SMART" id="SM00382">
    <property type="entry name" value="AAA"/>
    <property type="match status" value="1"/>
</dbReference>
<evidence type="ECO:0000256" key="3">
    <source>
        <dbReference type="ARBA" id="ARBA00022705"/>
    </source>
</evidence>
<dbReference type="HAMAP" id="MF_00377">
    <property type="entry name" value="DnaA_bact"/>
    <property type="match status" value="1"/>
</dbReference>
<dbReference type="AlphaFoldDB" id="A0A2H0W8C7"/>
<feature type="domain" description="AAA+ ATPase" evidence="13">
    <location>
        <begin position="151"/>
        <end position="280"/>
    </location>
</feature>
<dbReference type="CDD" id="cd00009">
    <property type="entry name" value="AAA"/>
    <property type="match status" value="1"/>
</dbReference>
<dbReference type="Gene3D" id="3.40.50.300">
    <property type="entry name" value="P-loop containing nucleotide triphosphate hydrolases"/>
    <property type="match status" value="1"/>
</dbReference>
<name>A0A2H0W8C7_9BACT</name>
<keyword evidence="5 8" id="KW-0067">ATP-binding</keyword>
<evidence type="ECO:0000256" key="1">
    <source>
        <dbReference type="ARBA" id="ARBA00006583"/>
    </source>
</evidence>
<dbReference type="Pfam" id="PF11638">
    <property type="entry name" value="DnaA_N"/>
    <property type="match status" value="1"/>
</dbReference>
<dbReference type="GO" id="GO:0005524">
    <property type="term" value="F:ATP binding"/>
    <property type="evidence" value="ECO:0007669"/>
    <property type="project" value="UniProtKB-UniRule"/>
</dbReference>
<dbReference type="InterPro" id="IPR010921">
    <property type="entry name" value="Trp_repressor/repl_initiator"/>
</dbReference>
<evidence type="ECO:0000256" key="12">
    <source>
        <dbReference type="SAM" id="Coils"/>
    </source>
</evidence>
<dbReference type="Pfam" id="PF00308">
    <property type="entry name" value="Bac_DnaA"/>
    <property type="match status" value="1"/>
</dbReference>
<organism evidence="15 16">
    <name type="scientific">Candidatus Beckwithbacteria bacterium CG10_big_fil_rev_8_21_14_0_10_34_10</name>
    <dbReference type="NCBI Taxonomy" id="1974495"/>
    <lineage>
        <taxon>Bacteria</taxon>
        <taxon>Candidatus Beckwithiibacteriota</taxon>
    </lineage>
</organism>
<dbReference type="SUPFAM" id="SSF48295">
    <property type="entry name" value="TrpR-like"/>
    <property type="match status" value="1"/>
</dbReference>
<feature type="region of interest" description="Domain I, interacts with DnaA modulators" evidence="8">
    <location>
        <begin position="1"/>
        <end position="113"/>
    </location>
</feature>
<dbReference type="GO" id="GO:0006275">
    <property type="term" value="P:regulation of DNA replication"/>
    <property type="evidence" value="ECO:0007669"/>
    <property type="project" value="UniProtKB-UniRule"/>
</dbReference>
<dbReference type="SUPFAM" id="SSF52540">
    <property type="entry name" value="P-loop containing nucleoside triphosphate hydrolases"/>
    <property type="match status" value="1"/>
</dbReference>
<dbReference type="GO" id="GO:0003688">
    <property type="term" value="F:DNA replication origin binding"/>
    <property type="evidence" value="ECO:0007669"/>
    <property type="project" value="UniProtKB-UniRule"/>
</dbReference>
<dbReference type="SMART" id="SM00760">
    <property type="entry name" value="Bac_DnaA_C"/>
    <property type="match status" value="1"/>
</dbReference>
<dbReference type="Pfam" id="PF08299">
    <property type="entry name" value="Bac_DnaA_C"/>
    <property type="match status" value="1"/>
</dbReference>
<dbReference type="PRINTS" id="PR00051">
    <property type="entry name" value="DNAA"/>
</dbReference>
<dbReference type="InterPro" id="IPR003593">
    <property type="entry name" value="AAA+_ATPase"/>
</dbReference>
<dbReference type="InterPro" id="IPR024633">
    <property type="entry name" value="DnaA_N_dom"/>
</dbReference>
<keyword evidence="6 8" id="KW-0446">Lipid-binding</keyword>
<comment type="domain">
    <text evidence="8">Domain I is involved in oligomerization and binding regulators, domain II is flexibile and of varying length in different bacteria, domain III forms the AAA+ region, while domain IV binds dsDNA.</text>
</comment>
<evidence type="ECO:0000256" key="8">
    <source>
        <dbReference type="HAMAP-Rule" id="MF_00377"/>
    </source>
</evidence>
<evidence type="ECO:0000256" key="7">
    <source>
        <dbReference type="ARBA" id="ARBA00023125"/>
    </source>
</evidence>
<comment type="subunit">
    <text evidence="8">Oligomerizes as a right-handed, spiral filament on DNA at oriC.</text>
</comment>
<comment type="similarity">
    <text evidence="1 8 11">Belongs to the DnaA family.</text>
</comment>
<dbReference type="InterPro" id="IPR013159">
    <property type="entry name" value="DnaA_C"/>
</dbReference>
<comment type="caution">
    <text evidence="15">The sequence shown here is derived from an EMBL/GenBank/DDBJ whole genome shotgun (WGS) entry which is preliminary data.</text>
</comment>
<dbReference type="InterPro" id="IPR027417">
    <property type="entry name" value="P-loop_NTPase"/>
</dbReference>
<dbReference type="InterPro" id="IPR001957">
    <property type="entry name" value="Chromosome_initiator_DnaA"/>
</dbReference>
<feature type="coiled-coil region" evidence="12">
    <location>
        <begin position="59"/>
        <end position="120"/>
    </location>
</feature>
<dbReference type="Gene3D" id="3.30.300.180">
    <property type="match status" value="1"/>
</dbReference>
<dbReference type="GO" id="GO:0005737">
    <property type="term" value="C:cytoplasm"/>
    <property type="evidence" value="ECO:0007669"/>
    <property type="project" value="UniProtKB-SubCell"/>
</dbReference>
<dbReference type="InterPro" id="IPR013317">
    <property type="entry name" value="DnaA_dom"/>
</dbReference>
<dbReference type="PANTHER" id="PTHR30050">
    <property type="entry name" value="CHROMOSOMAL REPLICATION INITIATOR PROTEIN DNAA"/>
    <property type="match status" value="1"/>
</dbReference>
<protein>
    <recommendedName>
        <fullName evidence="8 9">Chromosomal replication initiator protein DnaA</fullName>
    </recommendedName>
</protein>
<evidence type="ECO:0000259" key="14">
    <source>
        <dbReference type="SMART" id="SM00760"/>
    </source>
</evidence>
<feature type="domain" description="Chromosomal replication initiator DnaA C-terminal" evidence="14">
    <location>
        <begin position="364"/>
        <end position="434"/>
    </location>
</feature>
<proteinExistence type="inferred from homology"/>
<evidence type="ECO:0000313" key="16">
    <source>
        <dbReference type="Proteomes" id="UP000230093"/>
    </source>
</evidence>
<evidence type="ECO:0000256" key="5">
    <source>
        <dbReference type="ARBA" id="ARBA00022840"/>
    </source>
</evidence>
<feature type="binding site" evidence="8">
    <location>
        <position position="164"/>
    </location>
    <ligand>
        <name>ATP</name>
        <dbReference type="ChEBI" id="CHEBI:30616"/>
    </ligand>
</feature>
<comment type="function">
    <text evidence="8 10">Plays an essential role in the initiation and regulation of chromosomal replication. ATP-DnaA binds to the origin of replication (oriC) to initiate formation of the DNA replication initiation complex once per cell cycle. Binds the DnaA box (a 9 base pair repeat at the origin) and separates the double-stranded (ds)DNA. Forms a right-handed helical filament on oriC DNA; dsDNA binds to the exterior of the filament while single-stranded (ss)DNA is stabiized in the filament's interior. The ATP-DnaA-oriC complex binds and stabilizes one strand of the AT-rich DNA unwinding element (DUE), permitting loading of DNA polymerase. After initiation quickly degrades to an ADP-DnaA complex that is not apt for DNA replication. Binds acidic phospholipids.</text>
</comment>
<keyword evidence="3 8" id="KW-0235">DNA replication</keyword>
<keyword evidence="2 8" id="KW-0963">Cytoplasm</keyword>
<feature type="region of interest" description="Domain IV, binds dsDNA" evidence="8">
    <location>
        <begin position="334"/>
        <end position="457"/>
    </location>
</feature>
<dbReference type="FunFam" id="3.40.50.300:FF:000668">
    <property type="entry name" value="Chromosomal replication initiator protein DnaA"/>
    <property type="match status" value="1"/>
</dbReference>
<evidence type="ECO:0000313" key="15">
    <source>
        <dbReference type="EMBL" id="PIS08887.1"/>
    </source>
</evidence>
<dbReference type="CDD" id="cd06571">
    <property type="entry name" value="Bac_DnaA_C"/>
    <property type="match status" value="1"/>
</dbReference>
<dbReference type="GO" id="GO:0005886">
    <property type="term" value="C:plasma membrane"/>
    <property type="evidence" value="ECO:0007669"/>
    <property type="project" value="TreeGrafter"/>
</dbReference>
<evidence type="ECO:0000259" key="13">
    <source>
        <dbReference type="SMART" id="SM00382"/>
    </source>
</evidence>
<evidence type="ECO:0000256" key="10">
    <source>
        <dbReference type="RuleBase" id="RU000577"/>
    </source>
</evidence>
<dbReference type="NCBIfam" id="TIGR00362">
    <property type="entry name" value="DnaA"/>
    <property type="match status" value="1"/>
</dbReference>
<feature type="binding site" evidence="8">
    <location>
        <position position="165"/>
    </location>
    <ligand>
        <name>ATP</name>
        <dbReference type="ChEBI" id="CHEBI:30616"/>
    </ligand>
</feature>
<dbReference type="InterPro" id="IPR038454">
    <property type="entry name" value="DnaA_N_sf"/>
</dbReference>
<dbReference type="PROSITE" id="PS01008">
    <property type="entry name" value="DNAA"/>
    <property type="match status" value="1"/>
</dbReference>
<gene>
    <name evidence="8 15" type="primary">dnaA</name>
    <name evidence="15" type="ORF">COT75_04340</name>
</gene>
<dbReference type="GO" id="GO:0008289">
    <property type="term" value="F:lipid binding"/>
    <property type="evidence" value="ECO:0007669"/>
    <property type="project" value="UniProtKB-KW"/>
</dbReference>
<dbReference type="InterPro" id="IPR018312">
    <property type="entry name" value="Chromosome_initiator_DnaA_CS"/>
</dbReference>
<dbReference type="InterPro" id="IPR020591">
    <property type="entry name" value="Chromosome_initiator_DnaA-like"/>
</dbReference>
<keyword evidence="12" id="KW-0175">Coiled coil</keyword>
<feature type="binding site" evidence="8">
    <location>
        <position position="166"/>
    </location>
    <ligand>
        <name>ATP</name>
        <dbReference type="ChEBI" id="CHEBI:30616"/>
    </ligand>
</feature>
<dbReference type="GO" id="GO:0006270">
    <property type="term" value="P:DNA replication initiation"/>
    <property type="evidence" value="ECO:0007669"/>
    <property type="project" value="UniProtKB-UniRule"/>
</dbReference>
<feature type="binding site" evidence="8">
    <location>
        <position position="162"/>
    </location>
    <ligand>
        <name>ATP</name>
        <dbReference type="ChEBI" id="CHEBI:30616"/>
    </ligand>
</feature>
<accession>A0A2H0W8C7</accession>
<dbReference type="Gene3D" id="1.10.1750.10">
    <property type="match status" value="1"/>
</dbReference>
<evidence type="ECO:0000256" key="11">
    <source>
        <dbReference type="RuleBase" id="RU004227"/>
    </source>
</evidence>
<evidence type="ECO:0000256" key="6">
    <source>
        <dbReference type="ARBA" id="ARBA00023121"/>
    </source>
</evidence>
<evidence type="ECO:0000256" key="2">
    <source>
        <dbReference type="ARBA" id="ARBA00022490"/>
    </source>
</evidence>
<dbReference type="EMBL" id="PEZT01000025">
    <property type="protein sequence ID" value="PIS08887.1"/>
    <property type="molecule type" value="Genomic_DNA"/>
</dbReference>
<keyword evidence="7 8" id="KW-0238">DNA-binding</keyword>
<dbReference type="PANTHER" id="PTHR30050:SF2">
    <property type="entry name" value="CHROMOSOMAL REPLICATION INITIATOR PROTEIN DNAA"/>
    <property type="match status" value="1"/>
</dbReference>